<reference evidence="1 2" key="1">
    <citation type="journal article" date="2020" name="bioRxiv">
        <title>Sequence and annotation of 42 cannabis genomes reveals extensive copy number variation in cannabinoid synthesis and pathogen resistance genes.</title>
        <authorList>
            <person name="Mckernan K.J."/>
            <person name="Helbert Y."/>
            <person name="Kane L.T."/>
            <person name="Ebling H."/>
            <person name="Zhang L."/>
            <person name="Liu B."/>
            <person name="Eaton Z."/>
            <person name="Mclaughlin S."/>
            <person name="Kingan S."/>
            <person name="Baybayan P."/>
            <person name="Concepcion G."/>
            <person name="Jordan M."/>
            <person name="Riva A."/>
            <person name="Barbazuk W."/>
            <person name="Harkins T."/>
        </authorList>
    </citation>
    <scope>NUCLEOTIDE SEQUENCE [LARGE SCALE GENOMIC DNA]</scope>
    <source>
        <strain evidence="2">cv. Jamaican Lion 4</strain>
        <tissue evidence="1">Leaf</tissue>
    </source>
</reference>
<evidence type="ECO:0008006" key="3">
    <source>
        <dbReference type="Google" id="ProtNLM"/>
    </source>
</evidence>
<evidence type="ECO:0000313" key="2">
    <source>
        <dbReference type="Proteomes" id="UP000525078"/>
    </source>
</evidence>
<dbReference type="AlphaFoldDB" id="A0A7J6F7D3"/>
<sequence>MHTQTQSGPLLFSLGNGQSYTRPTPLSHLTTTDCPFSAPSISTSLHRTLCNTSVQIRSLSRLGVNRVRNFNYSYSTMVQAEMSTQRTSQALVENQHNIHSPGQCLDEDDRDAEKQRISRNISKREKGEFLVKTLIDLKDRLDNKESVYGALDAWVAWEQSFPIASLKNVIIALEKEEEWHKVVQVIKWMLSKGQGTTMGTYAQLINALDMDNRVDEAHAFWQKKIGIDLHSVSWQLCRRMIAIYYRNNMMENLVKLFEGLEAYDRKPPEKSIVLRVANAYELLGRVTEKERVLEKYKHLFIEDRSPKKSRKASSMIKK</sequence>
<name>A0A7J6F7D3_CANSA</name>
<dbReference type="InterPro" id="IPR011990">
    <property type="entry name" value="TPR-like_helical_dom_sf"/>
</dbReference>
<organism evidence="1 2">
    <name type="scientific">Cannabis sativa</name>
    <name type="common">Hemp</name>
    <name type="synonym">Marijuana</name>
    <dbReference type="NCBI Taxonomy" id="3483"/>
    <lineage>
        <taxon>Eukaryota</taxon>
        <taxon>Viridiplantae</taxon>
        <taxon>Streptophyta</taxon>
        <taxon>Embryophyta</taxon>
        <taxon>Tracheophyta</taxon>
        <taxon>Spermatophyta</taxon>
        <taxon>Magnoliopsida</taxon>
        <taxon>eudicotyledons</taxon>
        <taxon>Gunneridae</taxon>
        <taxon>Pentapetalae</taxon>
        <taxon>rosids</taxon>
        <taxon>fabids</taxon>
        <taxon>Rosales</taxon>
        <taxon>Cannabaceae</taxon>
        <taxon>Cannabis</taxon>
    </lineage>
</organism>
<proteinExistence type="predicted"/>
<evidence type="ECO:0000313" key="1">
    <source>
        <dbReference type="EMBL" id="KAF4366621.1"/>
    </source>
</evidence>
<dbReference type="EMBL" id="JAATIP010000149">
    <property type="protein sequence ID" value="KAF4366621.1"/>
    <property type="molecule type" value="Genomic_DNA"/>
</dbReference>
<dbReference type="PANTHER" id="PTHR47603">
    <property type="entry name" value="PPR CONTAINING-LIKE PROTEIN"/>
    <property type="match status" value="1"/>
</dbReference>
<protein>
    <recommendedName>
        <fullName evidence="3">Pentatricopeptide repeat-containing protein</fullName>
    </recommendedName>
</protein>
<accession>A0A7J6F7D3</accession>
<dbReference type="Proteomes" id="UP000525078">
    <property type="component" value="Unassembled WGS sequence"/>
</dbReference>
<gene>
    <name evidence="1" type="ORF">F8388_004285</name>
</gene>
<dbReference type="PANTHER" id="PTHR47603:SF1">
    <property type="entry name" value="PPR CONTAINING-LIKE PROTEIN"/>
    <property type="match status" value="1"/>
</dbReference>
<dbReference type="Gene3D" id="1.25.40.10">
    <property type="entry name" value="Tetratricopeptide repeat domain"/>
    <property type="match status" value="1"/>
</dbReference>
<comment type="caution">
    <text evidence="1">The sequence shown here is derived from an EMBL/GenBank/DDBJ whole genome shotgun (WGS) entry which is preliminary data.</text>
</comment>